<dbReference type="EMBL" id="UYJE01006156">
    <property type="protein sequence ID" value="VDI43552.1"/>
    <property type="molecule type" value="Genomic_DNA"/>
</dbReference>
<comment type="caution">
    <text evidence="10">The sequence shown here is derived from an EMBL/GenBank/DDBJ whole genome shotgun (WGS) entry which is preliminary data.</text>
</comment>
<evidence type="ECO:0000256" key="1">
    <source>
        <dbReference type="ARBA" id="ARBA00004173"/>
    </source>
</evidence>
<keyword evidence="6" id="KW-0687">Ribonucleoprotein</keyword>
<evidence type="ECO:0000313" key="11">
    <source>
        <dbReference type="Proteomes" id="UP000596742"/>
    </source>
</evidence>
<keyword evidence="3" id="KW-0809">Transit peptide</keyword>
<accession>A0A8B6F5Q1</accession>
<protein>
    <recommendedName>
        <fullName evidence="7">Small ribosomal subunit protein mS31</fullName>
    </recommendedName>
    <alternativeName>
        <fullName evidence="8">28S ribosomal protein S31, mitochondrial</fullName>
    </alternativeName>
</protein>
<feature type="compositionally biased region" description="Basic and acidic residues" evidence="9">
    <location>
        <begin position="123"/>
        <end position="148"/>
    </location>
</feature>
<feature type="region of interest" description="Disordered" evidence="9">
    <location>
        <begin position="99"/>
        <end position="206"/>
    </location>
</feature>
<dbReference type="Pfam" id="PF15433">
    <property type="entry name" value="MRP-S31"/>
    <property type="match status" value="1"/>
</dbReference>
<evidence type="ECO:0000256" key="7">
    <source>
        <dbReference type="ARBA" id="ARBA00035133"/>
    </source>
</evidence>
<evidence type="ECO:0000313" key="10">
    <source>
        <dbReference type="EMBL" id="VDI43552.1"/>
    </source>
</evidence>
<proteinExistence type="inferred from homology"/>
<dbReference type="GO" id="GO:0005763">
    <property type="term" value="C:mitochondrial small ribosomal subunit"/>
    <property type="evidence" value="ECO:0007669"/>
    <property type="project" value="InterPro"/>
</dbReference>
<feature type="compositionally biased region" description="Basic and acidic residues" evidence="9">
    <location>
        <begin position="182"/>
        <end position="196"/>
    </location>
</feature>
<keyword evidence="5" id="KW-0496">Mitochondrion</keyword>
<keyword evidence="4 10" id="KW-0689">Ribosomal protein</keyword>
<dbReference type="Proteomes" id="UP000596742">
    <property type="component" value="Unassembled WGS sequence"/>
</dbReference>
<dbReference type="PANTHER" id="PTHR13231:SF3">
    <property type="entry name" value="SMALL RIBOSOMAL SUBUNIT PROTEIN MS31"/>
    <property type="match status" value="1"/>
</dbReference>
<dbReference type="OrthoDB" id="5989925at2759"/>
<evidence type="ECO:0000256" key="5">
    <source>
        <dbReference type="ARBA" id="ARBA00023128"/>
    </source>
</evidence>
<feature type="compositionally biased region" description="Polar residues" evidence="9">
    <location>
        <begin position="107"/>
        <end position="122"/>
    </location>
</feature>
<keyword evidence="11" id="KW-1185">Reference proteome</keyword>
<organism evidence="10 11">
    <name type="scientific">Mytilus galloprovincialis</name>
    <name type="common">Mediterranean mussel</name>
    <dbReference type="NCBI Taxonomy" id="29158"/>
    <lineage>
        <taxon>Eukaryota</taxon>
        <taxon>Metazoa</taxon>
        <taxon>Spiralia</taxon>
        <taxon>Lophotrochozoa</taxon>
        <taxon>Mollusca</taxon>
        <taxon>Bivalvia</taxon>
        <taxon>Autobranchia</taxon>
        <taxon>Pteriomorphia</taxon>
        <taxon>Mytilida</taxon>
        <taxon>Mytiloidea</taxon>
        <taxon>Mytilidae</taxon>
        <taxon>Mytilinae</taxon>
        <taxon>Mytilus</taxon>
    </lineage>
</organism>
<gene>
    <name evidence="10" type="ORF">MGAL_10B064878</name>
</gene>
<evidence type="ECO:0000256" key="6">
    <source>
        <dbReference type="ARBA" id="ARBA00023274"/>
    </source>
</evidence>
<evidence type="ECO:0000256" key="9">
    <source>
        <dbReference type="SAM" id="MobiDB-lite"/>
    </source>
</evidence>
<evidence type="ECO:0000256" key="8">
    <source>
        <dbReference type="ARBA" id="ARBA00035363"/>
    </source>
</evidence>
<dbReference type="AlphaFoldDB" id="A0A8B6F5Q1"/>
<dbReference type="InterPro" id="IPR026299">
    <property type="entry name" value="MRP-S31"/>
</dbReference>
<evidence type="ECO:0000256" key="2">
    <source>
        <dbReference type="ARBA" id="ARBA00011057"/>
    </source>
</evidence>
<reference evidence="10" key="1">
    <citation type="submission" date="2018-11" db="EMBL/GenBank/DDBJ databases">
        <authorList>
            <person name="Alioto T."/>
            <person name="Alioto T."/>
        </authorList>
    </citation>
    <scope>NUCLEOTIDE SEQUENCE</scope>
</reference>
<comment type="subcellular location">
    <subcellularLocation>
        <location evidence="1">Mitochondrion</location>
    </subcellularLocation>
</comment>
<dbReference type="GO" id="GO:0003735">
    <property type="term" value="F:structural constituent of ribosome"/>
    <property type="evidence" value="ECO:0007669"/>
    <property type="project" value="InterPro"/>
</dbReference>
<name>A0A8B6F5Q1_MYTGA</name>
<dbReference type="PANTHER" id="PTHR13231">
    <property type="entry name" value="MITOCHONDRIAL RIBOSOMAL PROTEIN S31"/>
    <property type="match status" value="1"/>
</dbReference>
<evidence type="ECO:0000256" key="3">
    <source>
        <dbReference type="ARBA" id="ARBA00022946"/>
    </source>
</evidence>
<comment type="similarity">
    <text evidence="2">Belongs to the mitochondrion-specific ribosomal protein mS31 family.</text>
</comment>
<sequence>MSASLKMLQICRSCLKCRSSANSLTNGFKITFPTRSIFSTTNLLSRKKTNDPHQGESEDDALDKTLQSAAEDLSNKISGEKGRHVASDLIQKLKMMKMTKPEREDTNGQQNLGSILSKMTTDQVKHRGEGRSKRRGQRDDKRDNRKEVQALSGMFDDMSAVRYQDSENYDYHAMKKPNPQGVERKYPDRKSSDQRGPRKWTRQPGADRDFKLFEGDRLGIFSPEDIKTEVKKEKETLWDVLEKEELTKLQTAAPKNGFEEMIVWTKQGKLWHFPIDNEQGWELEQKTGFHEHIFLEHLTEDFPKKGPLRQFMNHVVVALSKNAFITAEQKREHIQWFREYFIENQDILQESLGENGLIRNETLSQLEA</sequence>
<evidence type="ECO:0000256" key="4">
    <source>
        <dbReference type="ARBA" id="ARBA00022980"/>
    </source>
</evidence>